<protein>
    <submittedName>
        <fullName evidence="3">Uncharacterized protein</fullName>
    </submittedName>
</protein>
<keyword evidence="2" id="KW-0732">Signal</keyword>
<gene>
    <name evidence="3" type="ORF">SNAT2548_LOCUS1264</name>
</gene>
<comment type="caution">
    <text evidence="3">The sequence shown here is derived from an EMBL/GenBank/DDBJ whole genome shotgun (WGS) entry which is preliminary data.</text>
</comment>
<feature type="signal peptide" evidence="2">
    <location>
        <begin position="1"/>
        <end position="22"/>
    </location>
</feature>
<feature type="region of interest" description="Disordered" evidence="1">
    <location>
        <begin position="872"/>
        <end position="895"/>
    </location>
</feature>
<accession>A0A812H8H9</accession>
<sequence>MYWVSVWQLAMSLQLLAKQATGSKRLPILRDRRLPPMLTALGDHAQDTEVWVLPAALCGVARLGAFGTGSALSSSAAAAADILVRAADDRFTDLSAAQSSLVLASLALSAEISASKVGSALRQKLVSTLELRCQELPPQSAAALVPALVKLRTSGGTQLAPGVAQRIVESPGLAVNDIATAAAGLAALRATPPRLLEMADKAVQEQVHLCTPRAVVQLSASLSEGGADHDTFKDYLMPAARSFLLDFGPRDLCTLAESFAKATAAETDFIVDLADTLKSKVTDMGPHEVSVAFLIFAPVSYAVPELVPAVSQQLKGLVGELSPKQLAHVLRGLNACNIADAPLFEVLRRRASQLSHVFFGTHAVSALVAFAEAEQIDVPTVRTLGETILRHIDRLPAQDYIVVLTVVSRLSADTRLVSLPPSFVEELLQALRQRGYGDWRLDPEAVVHLLEALRDLRVEDEILLELVCDRLPVALAKSKTSLLLMVRLLECLGELPSRSRAQVATHLHRRRKLQSALKDCFTEHAGKRLDLEARVVMARAIAGVGLENQYIQTWLDLLVASDEAQMARLSAESCADLSWSLAQMSWQIEWNRRFSRDLLRRLHPADAAAASEGEESLLPFRSRPAPGALLRLAWACAVLGEAPPLPLLSELYSSLNGQFPQDWCGTGLRQLQEVALHWQLHSKALGPGESSQLATEVQEWLALALEVPRPDQYLRQQPRRAERRRKQISAAKYSYETWLTVTLAQLHVPHQAQAVIGCHRVPITFRAQRHLIDVLDLQDITAPANRITGAAELRRRQLLQLGWAMHSIHLRELHEAVRTGKLRLTISKLIASLDPGAARAASFSESAFTSRAPKVQVLNRGRWQSSNIHQALGDFSEDSGEEDEEDRGSARLRNPRSILQERALKAAQQID</sequence>
<dbReference type="OrthoDB" id="435073at2759"/>
<proteinExistence type="predicted"/>
<evidence type="ECO:0000313" key="4">
    <source>
        <dbReference type="Proteomes" id="UP000604046"/>
    </source>
</evidence>
<keyword evidence="4" id="KW-1185">Reference proteome</keyword>
<organism evidence="3 4">
    <name type="scientific">Symbiodinium natans</name>
    <dbReference type="NCBI Taxonomy" id="878477"/>
    <lineage>
        <taxon>Eukaryota</taxon>
        <taxon>Sar</taxon>
        <taxon>Alveolata</taxon>
        <taxon>Dinophyceae</taxon>
        <taxon>Suessiales</taxon>
        <taxon>Symbiodiniaceae</taxon>
        <taxon>Symbiodinium</taxon>
    </lineage>
</organism>
<feature type="chain" id="PRO_5032707130" evidence="2">
    <location>
        <begin position="23"/>
        <end position="911"/>
    </location>
</feature>
<evidence type="ECO:0000256" key="2">
    <source>
        <dbReference type="SAM" id="SignalP"/>
    </source>
</evidence>
<evidence type="ECO:0000256" key="1">
    <source>
        <dbReference type="SAM" id="MobiDB-lite"/>
    </source>
</evidence>
<dbReference type="AlphaFoldDB" id="A0A812H8H9"/>
<dbReference type="Proteomes" id="UP000604046">
    <property type="component" value="Unassembled WGS sequence"/>
</dbReference>
<name>A0A812H8H9_9DINO</name>
<reference evidence="3" key="1">
    <citation type="submission" date="2021-02" db="EMBL/GenBank/DDBJ databases">
        <authorList>
            <person name="Dougan E. K."/>
            <person name="Rhodes N."/>
            <person name="Thang M."/>
            <person name="Chan C."/>
        </authorList>
    </citation>
    <scope>NUCLEOTIDE SEQUENCE</scope>
</reference>
<evidence type="ECO:0000313" key="3">
    <source>
        <dbReference type="EMBL" id="CAE6942525.1"/>
    </source>
</evidence>
<dbReference type="EMBL" id="CAJNDS010000069">
    <property type="protein sequence ID" value="CAE6942525.1"/>
    <property type="molecule type" value="Genomic_DNA"/>
</dbReference>
<feature type="compositionally biased region" description="Acidic residues" evidence="1">
    <location>
        <begin position="875"/>
        <end position="886"/>
    </location>
</feature>